<dbReference type="SUPFAM" id="SSF55729">
    <property type="entry name" value="Acyl-CoA N-acyltransferases (Nat)"/>
    <property type="match status" value="1"/>
</dbReference>
<dbReference type="InterPro" id="IPR038740">
    <property type="entry name" value="BioF2-like_GNAT_dom"/>
</dbReference>
<dbReference type="AlphaFoldDB" id="A0A3B0T369"/>
<gene>
    <name evidence="2" type="ORF">MNBD_ACTINO01-2543</name>
</gene>
<organism evidence="2">
    <name type="scientific">hydrothermal vent metagenome</name>
    <dbReference type="NCBI Taxonomy" id="652676"/>
    <lineage>
        <taxon>unclassified sequences</taxon>
        <taxon>metagenomes</taxon>
        <taxon>ecological metagenomes</taxon>
    </lineage>
</organism>
<dbReference type="EMBL" id="UOEI01000300">
    <property type="protein sequence ID" value="VAW01376.1"/>
    <property type="molecule type" value="Genomic_DNA"/>
</dbReference>
<proteinExistence type="predicted"/>
<sequence length="300" mass="33094">MSPQNWDTFPSDLEPVASGIGPFPYRPFLETVWNHRDDAAGELHIMAIDSGAAAFVVTDDHVRFAGQSNLTDYHSPLGPKSAEAVAEALSTLPVTTFRFDSLPEEARTAVEMAVEMAGGRCTTIEDAVSAVLDLPDSYDAWLASIGKKERHEVRRKRRRFEAEFGEIAIVQHGAEAINMFCAMHRTAQGDKGMFMTGDMQRYFEDLLDHGGATIHTLECDGIPRANAFGFETEDGYFYYNSAYDPDAAMASPGIVLLAALIEAQIARGATVFDFLKGDERYKFKHGARPRQLFVVKGSLQ</sequence>
<dbReference type="InterPro" id="IPR016181">
    <property type="entry name" value="Acyl_CoA_acyltransferase"/>
</dbReference>
<name>A0A3B0T369_9ZZZZ</name>
<accession>A0A3B0T369</accession>
<reference evidence="2" key="1">
    <citation type="submission" date="2018-06" db="EMBL/GenBank/DDBJ databases">
        <authorList>
            <person name="Zhirakovskaya E."/>
        </authorList>
    </citation>
    <scope>NUCLEOTIDE SEQUENCE</scope>
</reference>
<feature type="domain" description="BioF2-like acetyltransferase" evidence="1">
    <location>
        <begin position="148"/>
        <end position="282"/>
    </location>
</feature>
<dbReference type="Pfam" id="PF13480">
    <property type="entry name" value="Acetyltransf_6"/>
    <property type="match status" value="1"/>
</dbReference>
<evidence type="ECO:0000259" key="1">
    <source>
        <dbReference type="Pfam" id="PF13480"/>
    </source>
</evidence>
<evidence type="ECO:0000313" key="2">
    <source>
        <dbReference type="EMBL" id="VAW01376.1"/>
    </source>
</evidence>
<protein>
    <recommendedName>
        <fullName evidence="1">BioF2-like acetyltransferase domain-containing protein</fullName>
    </recommendedName>
</protein>
<dbReference type="Gene3D" id="3.40.630.30">
    <property type="match status" value="1"/>
</dbReference>